<dbReference type="SMART" id="SM00304">
    <property type="entry name" value="HAMP"/>
    <property type="match status" value="1"/>
</dbReference>
<evidence type="ECO:0000256" key="4">
    <source>
        <dbReference type="PROSITE-ProRule" id="PRU00284"/>
    </source>
</evidence>
<dbReference type="GO" id="GO:0006935">
    <property type="term" value="P:chemotaxis"/>
    <property type="evidence" value="ECO:0007669"/>
    <property type="project" value="UniProtKB-ARBA"/>
</dbReference>
<dbReference type="SUPFAM" id="SSF58104">
    <property type="entry name" value="Methyl-accepting chemotaxis protein (MCP) signaling domain"/>
    <property type="match status" value="1"/>
</dbReference>
<dbReference type="PANTHER" id="PTHR32089:SF55">
    <property type="entry name" value="METHYL ACCEPTING SENSORY TRANSDUCER WITH CACHE_2 SMALL MOLECULE BINDING DOMAIN"/>
    <property type="match status" value="1"/>
</dbReference>
<dbReference type="CDD" id="cd18774">
    <property type="entry name" value="PDC2_HK_sensor"/>
    <property type="match status" value="1"/>
</dbReference>
<dbReference type="Pfam" id="PF00672">
    <property type="entry name" value="HAMP"/>
    <property type="match status" value="1"/>
</dbReference>
<dbReference type="EMBL" id="WEKT01000026">
    <property type="protein sequence ID" value="MZI94272.1"/>
    <property type="molecule type" value="Genomic_DNA"/>
</dbReference>
<comment type="caution">
    <text evidence="8">The sequence shown here is derived from an EMBL/GenBank/DDBJ whole genome shotgun (WGS) entry which is preliminary data.</text>
</comment>
<proteinExistence type="inferred from homology"/>
<dbReference type="GO" id="GO:0007165">
    <property type="term" value="P:signal transduction"/>
    <property type="evidence" value="ECO:0007669"/>
    <property type="project" value="UniProtKB-KW"/>
</dbReference>
<comment type="similarity">
    <text evidence="3">Belongs to the methyl-accepting chemotaxis (MCP) protein family.</text>
</comment>
<evidence type="ECO:0000256" key="1">
    <source>
        <dbReference type="ARBA" id="ARBA00004370"/>
    </source>
</evidence>
<keyword evidence="5" id="KW-1133">Transmembrane helix</keyword>
<comment type="subcellular location">
    <subcellularLocation>
        <location evidence="1">Membrane</location>
    </subcellularLocation>
</comment>
<dbReference type="RefSeq" id="WP_161156526.1">
    <property type="nucleotide sequence ID" value="NZ_WEKT01000026.1"/>
</dbReference>
<reference evidence="8 9" key="1">
    <citation type="submission" date="2019-10" db="EMBL/GenBank/DDBJ databases">
        <title>Vibrio sp. nov. isolated from a shrimp pond.</title>
        <authorList>
            <person name="Gomez-Gil B."/>
            <person name="Enciso-Ibarra J."/>
            <person name="Enciso-Ibarra K."/>
            <person name="Bolan-Mejia C."/>
        </authorList>
    </citation>
    <scope>NUCLEOTIDE SEQUENCE [LARGE SCALE GENOMIC DNA]</scope>
    <source>
        <strain evidence="8 9">CAIM 722</strain>
    </source>
</reference>
<evidence type="ECO:0000256" key="5">
    <source>
        <dbReference type="SAM" id="Phobius"/>
    </source>
</evidence>
<accession>A0A7X4LMB2</accession>
<evidence type="ECO:0000256" key="2">
    <source>
        <dbReference type="ARBA" id="ARBA00023224"/>
    </source>
</evidence>
<dbReference type="PANTHER" id="PTHR32089">
    <property type="entry name" value="METHYL-ACCEPTING CHEMOTAXIS PROTEIN MCPB"/>
    <property type="match status" value="1"/>
</dbReference>
<evidence type="ECO:0000259" key="7">
    <source>
        <dbReference type="PROSITE" id="PS50885"/>
    </source>
</evidence>
<feature type="domain" description="HAMP" evidence="7">
    <location>
        <begin position="307"/>
        <end position="361"/>
    </location>
</feature>
<dbReference type="PROSITE" id="PS50111">
    <property type="entry name" value="CHEMOTAXIS_TRANSDUC_2"/>
    <property type="match status" value="1"/>
</dbReference>
<dbReference type="InterPro" id="IPR003660">
    <property type="entry name" value="HAMP_dom"/>
</dbReference>
<dbReference type="GO" id="GO:0016020">
    <property type="term" value="C:membrane"/>
    <property type="evidence" value="ECO:0007669"/>
    <property type="project" value="UniProtKB-SubCell"/>
</dbReference>
<sequence>MNKLGLKSILIISILMLVGLSVAISNYLSYAKQKENLTNQILKAHSGLVADQATLVEQFISEKITGLKGLGERFKNADLPASTPQGLVQLADIFATTLNTGSSFVGLEQSGDAYWNLESDSWPNHKFEGDIRTMGYYQDGRKAETPALTEPYPDESDPNIYWISMVQRIKQGMIGADMKLGFLNKLVVDVAKQELATALILNSDSTVLASSAPNSVKPGMKGSEVNWLKPLVNQIVSKKTSIQNFSDGDDKVLFSHQINVANKHWYFAVIVDKNKVFASLVSARNAAIITTVVLLLISAVVALLVIQVIYRPILSLKSMIQGLSSGDADLTQRLDVTSNDDLGQIAQSVNVFVDKLQSMMQEIRSATLTLQDNVQQMEQFSKDNSDMLNHHVIETEQVVTAIDEMSATTSAMASDIANAASLAERTNEESYESSRLVAKSQNNIASLISEVDAASLRVNEMNDETKNINTILGVIGDISEQTNLLALNAAIEAARAGEQGRGFSVVADEVRQLANRTKESTEQIGVVLKRLVAGSREIVAAMENTKTQCEQTAQEAQGVHDGLETVINSVTEINDLSSQIATAAEEQTSVTHDVSRNMNALNEIVNNLADNGEKTLAGMKTVAQVNQQLSNIVQRFKV</sequence>
<dbReference type="Gene3D" id="3.30.450.20">
    <property type="entry name" value="PAS domain"/>
    <property type="match status" value="2"/>
</dbReference>
<keyword evidence="2 4" id="KW-0807">Transducer</keyword>
<dbReference type="SMART" id="SM00283">
    <property type="entry name" value="MA"/>
    <property type="match status" value="1"/>
</dbReference>
<dbReference type="PROSITE" id="PS50885">
    <property type="entry name" value="HAMP"/>
    <property type="match status" value="1"/>
</dbReference>
<gene>
    <name evidence="8" type="ORF">F9817_13820</name>
</gene>
<evidence type="ECO:0000259" key="6">
    <source>
        <dbReference type="PROSITE" id="PS50111"/>
    </source>
</evidence>
<dbReference type="CDD" id="cd06225">
    <property type="entry name" value="HAMP"/>
    <property type="match status" value="1"/>
</dbReference>
<name>A0A7X4LMB2_9VIBR</name>
<protein>
    <submittedName>
        <fullName evidence="8">HAMP domain-containing protein</fullName>
    </submittedName>
</protein>
<dbReference type="Pfam" id="PF00015">
    <property type="entry name" value="MCPsignal"/>
    <property type="match status" value="1"/>
</dbReference>
<keyword evidence="9" id="KW-1185">Reference proteome</keyword>
<organism evidence="8 9">
    <name type="scientific">Vibrio eleionomae</name>
    <dbReference type="NCBI Taxonomy" id="2653505"/>
    <lineage>
        <taxon>Bacteria</taxon>
        <taxon>Pseudomonadati</taxon>
        <taxon>Pseudomonadota</taxon>
        <taxon>Gammaproteobacteria</taxon>
        <taxon>Vibrionales</taxon>
        <taxon>Vibrionaceae</taxon>
        <taxon>Vibrio</taxon>
    </lineage>
</organism>
<feature type="transmembrane region" description="Helical" evidence="5">
    <location>
        <begin position="286"/>
        <end position="310"/>
    </location>
</feature>
<dbReference type="InterPro" id="IPR004089">
    <property type="entry name" value="MCPsignal_dom"/>
</dbReference>
<dbReference type="Proteomes" id="UP000462621">
    <property type="component" value="Unassembled WGS sequence"/>
</dbReference>
<dbReference type="CDD" id="cd11386">
    <property type="entry name" value="MCP_signal"/>
    <property type="match status" value="1"/>
</dbReference>
<keyword evidence="5" id="KW-0472">Membrane</keyword>
<evidence type="ECO:0000256" key="3">
    <source>
        <dbReference type="ARBA" id="ARBA00029447"/>
    </source>
</evidence>
<evidence type="ECO:0000313" key="8">
    <source>
        <dbReference type="EMBL" id="MZI94272.1"/>
    </source>
</evidence>
<dbReference type="FunFam" id="1.10.287.950:FF:000001">
    <property type="entry name" value="Methyl-accepting chemotaxis sensory transducer"/>
    <property type="match status" value="1"/>
</dbReference>
<feature type="domain" description="Methyl-accepting transducer" evidence="6">
    <location>
        <begin position="366"/>
        <end position="602"/>
    </location>
</feature>
<keyword evidence="5" id="KW-0812">Transmembrane</keyword>
<evidence type="ECO:0000313" key="9">
    <source>
        <dbReference type="Proteomes" id="UP000462621"/>
    </source>
</evidence>
<dbReference type="AlphaFoldDB" id="A0A7X4LMB2"/>
<dbReference type="Gene3D" id="1.10.287.950">
    <property type="entry name" value="Methyl-accepting chemotaxis protein"/>
    <property type="match status" value="1"/>
</dbReference>